<accession>A0A1B1RY15</accession>
<proteinExistence type="predicted"/>
<dbReference type="EMBL" id="CP016540">
    <property type="protein sequence ID" value="ANU25817.1"/>
    <property type="molecule type" value="Genomic_DNA"/>
</dbReference>
<dbReference type="Proteomes" id="UP000053354">
    <property type="component" value="Chromosome"/>
</dbReference>
<dbReference type="KEGG" id="pll:I858_001840"/>
<dbReference type="OrthoDB" id="1494005at2"/>
<gene>
    <name evidence="1" type="ORF">I858_001840</name>
</gene>
<protein>
    <submittedName>
        <fullName evidence="1">Uncharacterized protein</fullName>
    </submittedName>
</protein>
<evidence type="ECO:0000313" key="1">
    <source>
        <dbReference type="EMBL" id="ANU25817.1"/>
    </source>
</evidence>
<organism evidence="1 2">
    <name type="scientific">Planococcus versutus</name>
    <dbReference type="NCBI Taxonomy" id="1302659"/>
    <lineage>
        <taxon>Bacteria</taxon>
        <taxon>Bacillati</taxon>
        <taxon>Bacillota</taxon>
        <taxon>Bacilli</taxon>
        <taxon>Bacillales</taxon>
        <taxon>Caryophanaceae</taxon>
        <taxon>Planococcus</taxon>
    </lineage>
</organism>
<name>A0A1B1RY15_9BACL</name>
<evidence type="ECO:0000313" key="2">
    <source>
        <dbReference type="Proteomes" id="UP000053354"/>
    </source>
</evidence>
<sequence length="153" mass="18124">MNWNKVNSSTDIENFMYLFGGFHDSCLKELYMSTETFVDEDLSVSMSVNLDTCVRILFQRQYRDPSAIELLFKGVTHFHIQPRSEDQDSIIYGAKLVLEEGQFYWAEDEEWQINHPFLHPVSWISAKELKWRDVSQWMGKEQRYGVISNEENL</sequence>
<dbReference type="STRING" id="1302659.I858_001840"/>
<reference evidence="1" key="1">
    <citation type="submission" date="2016-10" db="EMBL/GenBank/DDBJ databases">
        <authorList>
            <person name="See-Too W.S."/>
        </authorList>
    </citation>
    <scope>NUCLEOTIDE SEQUENCE</scope>
    <source>
        <strain evidence="1">L10.15</strain>
    </source>
</reference>
<keyword evidence="2" id="KW-1185">Reference proteome</keyword>
<dbReference type="RefSeq" id="WP_065524381.1">
    <property type="nucleotide sequence ID" value="NZ_CP016540.2"/>
</dbReference>
<dbReference type="AlphaFoldDB" id="A0A1B1RY15"/>